<dbReference type="AlphaFoldDB" id="A0A7J7KXG8"/>
<dbReference type="Proteomes" id="UP000541444">
    <property type="component" value="Unassembled WGS sequence"/>
</dbReference>
<protein>
    <submittedName>
        <fullName evidence="1">Uncharacterized protein</fullName>
    </submittedName>
</protein>
<comment type="caution">
    <text evidence="1">The sequence shown here is derived from an EMBL/GenBank/DDBJ whole genome shotgun (WGS) entry which is preliminary data.</text>
</comment>
<accession>A0A7J7KXG8</accession>
<reference evidence="1 2" key="1">
    <citation type="journal article" date="2020" name="IScience">
        <title>Genome Sequencing of the Endangered Kingdonia uniflora (Circaeasteraceae, Ranunculales) Reveals Potential Mechanisms of Evolutionary Specialization.</title>
        <authorList>
            <person name="Sun Y."/>
            <person name="Deng T."/>
            <person name="Zhang A."/>
            <person name="Moore M.J."/>
            <person name="Landis J.B."/>
            <person name="Lin N."/>
            <person name="Zhang H."/>
            <person name="Zhang X."/>
            <person name="Huang J."/>
            <person name="Zhang X."/>
            <person name="Sun H."/>
            <person name="Wang H."/>
        </authorList>
    </citation>
    <scope>NUCLEOTIDE SEQUENCE [LARGE SCALE GENOMIC DNA]</scope>
    <source>
        <strain evidence="1">TB1705</strain>
        <tissue evidence="1">Leaf</tissue>
    </source>
</reference>
<evidence type="ECO:0000313" key="2">
    <source>
        <dbReference type="Proteomes" id="UP000541444"/>
    </source>
</evidence>
<dbReference type="EMBL" id="JACGCM010002813">
    <property type="protein sequence ID" value="KAF6135070.1"/>
    <property type="molecule type" value="Genomic_DNA"/>
</dbReference>
<gene>
    <name evidence="1" type="ORF">GIB67_040381</name>
</gene>
<proteinExistence type="predicted"/>
<name>A0A7J7KXG8_9MAGN</name>
<organism evidence="1 2">
    <name type="scientific">Kingdonia uniflora</name>
    <dbReference type="NCBI Taxonomy" id="39325"/>
    <lineage>
        <taxon>Eukaryota</taxon>
        <taxon>Viridiplantae</taxon>
        <taxon>Streptophyta</taxon>
        <taxon>Embryophyta</taxon>
        <taxon>Tracheophyta</taxon>
        <taxon>Spermatophyta</taxon>
        <taxon>Magnoliopsida</taxon>
        <taxon>Ranunculales</taxon>
        <taxon>Circaeasteraceae</taxon>
        <taxon>Kingdonia</taxon>
    </lineage>
</organism>
<evidence type="ECO:0000313" key="1">
    <source>
        <dbReference type="EMBL" id="KAF6135070.1"/>
    </source>
</evidence>
<sequence length="130" mass="14723">MKLRYGIADMLLFFIKCLSILSLSFVKSILQFYTAIKVSKHVVHKRQKSGTYVGQSSKKDRGAAHCEMVVVDLDTLIHNVLLGDGFLKILLSKVMKPRTLLNKDDGYSEDIGDIGEGAYVAWAIWYFEFD</sequence>
<keyword evidence="2" id="KW-1185">Reference proteome</keyword>